<name>A0A1F6NT60_9BACT</name>
<reference evidence="1 2" key="1">
    <citation type="journal article" date="2016" name="Nat. Commun.">
        <title>Thousands of microbial genomes shed light on interconnected biogeochemical processes in an aquifer system.</title>
        <authorList>
            <person name="Anantharaman K."/>
            <person name="Brown C.T."/>
            <person name="Hug L.A."/>
            <person name="Sharon I."/>
            <person name="Castelle C.J."/>
            <person name="Probst A.J."/>
            <person name="Thomas B.C."/>
            <person name="Singh A."/>
            <person name="Wilkins M.J."/>
            <person name="Karaoz U."/>
            <person name="Brodie E.L."/>
            <person name="Williams K.H."/>
            <person name="Hubbard S.S."/>
            <person name="Banfield J.F."/>
        </authorList>
    </citation>
    <scope>NUCLEOTIDE SEQUENCE [LARGE SCALE GENOMIC DNA]</scope>
</reference>
<dbReference type="AlphaFoldDB" id="A0A1F6NT60"/>
<gene>
    <name evidence="1" type="ORF">A2206_00975</name>
</gene>
<protein>
    <submittedName>
        <fullName evidence="1">Uncharacterized protein</fullName>
    </submittedName>
</protein>
<evidence type="ECO:0000313" key="2">
    <source>
        <dbReference type="Proteomes" id="UP000177151"/>
    </source>
</evidence>
<accession>A0A1F6NT60</accession>
<dbReference type="Proteomes" id="UP000177151">
    <property type="component" value="Unassembled WGS sequence"/>
</dbReference>
<organism evidence="1 2">
    <name type="scientific">Candidatus Magasanikbacteria bacterium RIFOXYA1_FULL_40_8</name>
    <dbReference type="NCBI Taxonomy" id="1798694"/>
    <lineage>
        <taxon>Bacteria</taxon>
        <taxon>Candidatus Magasanikiibacteriota</taxon>
    </lineage>
</organism>
<dbReference type="EMBL" id="MFQP01000053">
    <property type="protein sequence ID" value="OGH87126.1"/>
    <property type="molecule type" value="Genomic_DNA"/>
</dbReference>
<sequence>MFECIGIKTKEELMYKEVVIGGHHYRVIPVVEMCGELITENAMLERAKILDANNGMEEFNYVLENAHDFLNKGLDGKCFVFTECVSVEHGDRFYACIHKQPGHEKWLRHKATNRLWGYSFHLLQRVRQTAKFIGQLGQ</sequence>
<proteinExistence type="predicted"/>
<comment type="caution">
    <text evidence="1">The sequence shown here is derived from an EMBL/GenBank/DDBJ whole genome shotgun (WGS) entry which is preliminary data.</text>
</comment>
<evidence type="ECO:0000313" key="1">
    <source>
        <dbReference type="EMBL" id="OGH87126.1"/>
    </source>
</evidence>